<dbReference type="GO" id="GO:0046872">
    <property type="term" value="F:metal ion binding"/>
    <property type="evidence" value="ECO:0007669"/>
    <property type="project" value="InterPro"/>
</dbReference>
<dbReference type="InterPro" id="IPR016181">
    <property type="entry name" value="Acyl_CoA_acyltransferase"/>
</dbReference>
<dbReference type="PROSITE" id="PS51186">
    <property type="entry name" value="GNAT"/>
    <property type="match status" value="1"/>
</dbReference>
<protein>
    <submittedName>
        <fullName evidence="4">Acyl-CoA synthetase (NDP forming)/GNAT superfamily N-acetyltransferase</fullName>
    </submittedName>
</protein>
<proteinExistence type="predicted"/>
<sequence length="934" mass="95734">MTSAIVDGADGTESSRTAIGREAQRWPAPSVPAAMTTVDAVGDGVDALTADGGIVTIRPVRPTDHRALAALYGTASPDDLRLRFFAQPGSGALAAEVDRLCLPETERHLAVLAIEGDDLVGVASCERTDEVGRAEFALFVSSAQRGRGVGTLLLEHLAARARRCGIAELVGEVLPGNSKMLRVARDLGAHGWSRFNDGIVDVGLGVDVDEATQLTIDGRDRIAERASLRALLSPASVAVVGAGRRPGGIGRETLLALRDYGFAGNLYAVNRTGSDVDDVAGYRSVKELPGPVDLLVIAVPADEVPGVLADAGGAGVRGAVILSSGLGEAGPDGVRRQQEVLRLARAHGIRLVGPNCLGVINTDPRVRLDASFAPAPPPPGGLAVASQSGAVGIALLENAIRTGPGISTFVSLGNKADVSGNDLIAYWYDDPATTAVALYLESFGNPRKFARTVRALARRKPVLAIKSGRSDAGQRAGASHTAAAAAPAATVDALFAQAGVVRPANLGDLMDAARILTDQPLPTGRRLAVIGNAGGLNVLAADAAETAGLTVAALSPATRLLLDQAAPGAASLDNPIDLGAGASPAAFAAVTATVADSGEADAVLLVIIGTRANRPDEILSALAPVVDAHPDLTVAVTLAGCPETPATFGVREAPVYDVPERAVRALGHAAAYAHWRRQPLGRRPDLAGIDAASARAEVDQALREGAGWLPYSRTAGILTAYGIPILPAVTVVNADAAVDAADQAGYPVVLKSADPDLVHKTDTGGVRTGLADPAAVRAAFPAVAAAGRPGAGILVQKQIDEPVELYTGVVHDPLFGSVIVLGLGGVRTDLLDDRSLRLVPLTDLDAGRMWRDLRSAPLLTGFRGAPPVDTAALEDLLLRLGRLAEDLPEIAELDLNPVLAGPGGVIAVDAKLRLAPVGAEPDPTLRRLGAADSC</sequence>
<keyword evidence="1" id="KW-0547">Nucleotide-binding</keyword>
<dbReference type="SUPFAM" id="SSF56059">
    <property type="entry name" value="Glutathione synthetase ATP-binding domain-like"/>
    <property type="match status" value="1"/>
</dbReference>
<reference evidence="4 5" key="1">
    <citation type="submission" date="2020-08" db="EMBL/GenBank/DDBJ databases">
        <title>Sequencing the genomes of 1000 actinobacteria strains.</title>
        <authorList>
            <person name="Klenk H.-P."/>
        </authorList>
    </citation>
    <scope>NUCLEOTIDE SEQUENCE [LARGE SCALE GENOMIC DNA]</scope>
    <source>
        <strain evidence="4 5">DSM 43149</strain>
    </source>
</reference>
<accession>A0A7W7I256</accession>
<dbReference type="Gene3D" id="3.40.50.720">
    <property type="entry name" value="NAD(P)-binding Rossmann-like Domain"/>
    <property type="match status" value="1"/>
</dbReference>
<name>A0A7W7I256_9ACTN</name>
<dbReference type="InterPro" id="IPR013815">
    <property type="entry name" value="ATP_grasp_subdomain_1"/>
</dbReference>
<dbReference type="Gene3D" id="3.30.1490.20">
    <property type="entry name" value="ATP-grasp fold, A domain"/>
    <property type="match status" value="1"/>
</dbReference>
<keyword evidence="5" id="KW-1185">Reference proteome</keyword>
<dbReference type="EMBL" id="JACHNH010000001">
    <property type="protein sequence ID" value="MBB4765025.1"/>
    <property type="molecule type" value="Genomic_DNA"/>
</dbReference>
<gene>
    <name evidence="4" type="ORF">BJ971_005581</name>
</gene>
<dbReference type="Pfam" id="PF13549">
    <property type="entry name" value="ATP-grasp_5"/>
    <property type="match status" value="1"/>
</dbReference>
<dbReference type="InterPro" id="IPR032875">
    <property type="entry name" value="Succ_CoA_lig_flav_dom"/>
</dbReference>
<dbReference type="PROSITE" id="PS50975">
    <property type="entry name" value="ATP_GRASP"/>
    <property type="match status" value="1"/>
</dbReference>
<feature type="domain" description="N-acetyltransferase" evidence="3">
    <location>
        <begin position="55"/>
        <end position="209"/>
    </location>
</feature>
<organism evidence="4 5">
    <name type="scientific">Actinoplanes digitatis</name>
    <dbReference type="NCBI Taxonomy" id="1868"/>
    <lineage>
        <taxon>Bacteria</taxon>
        <taxon>Bacillati</taxon>
        <taxon>Actinomycetota</taxon>
        <taxon>Actinomycetes</taxon>
        <taxon>Micromonosporales</taxon>
        <taxon>Micromonosporaceae</taxon>
        <taxon>Actinoplanes</taxon>
    </lineage>
</organism>
<dbReference type="InterPro" id="IPR036291">
    <property type="entry name" value="NAD(P)-bd_dom_sf"/>
</dbReference>
<dbReference type="GO" id="GO:0016747">
    <property type="term" value="F:acyltransferase activity, transferring groups other than amino-acyl groups"/>
    <property type="evidence" value="ECO:0007669"/>
    <property type="project" value="InterPro"/>
</dbReference>
<dbReference type="Gene3D" id="3.40.630.30">
    <property type="match status" value="1"/>
</dbReference>
<dbReference type="SMART" id="SM00881">
    <property type="entry name" value="CoA_binding"/>
    <property type="match status" value="1"/>
</dbReference>
<dbReference type="PANTHER" id="PTHR42793">
    <property type="entry name" value="COA BINDING DOMAIN CONTAINING PROTEIN"/>
    <property type="match status" value="1"/>
</dbReference>
<keyword evidence="1" id="KW-0067">ATP-binding</keyword>
<dbReference type="InterPro" id="IPR011761">
    <property type="entry name" value="ATP-grasp"/>
</dbReference>
<evidence type="ECO:0000313" key="4">
    <source>
        <dbReference type="EMBL" id="MBB4765025.1"/>
    </source>
</evidence>
<keyword evidence="4" id="KW-0808">Transferase</keyword>
<dbReference type="CDD" id="cd04301">
    <property type="entry name" value="NAT_SF"/>
    <property type="match status" value="1"/>
</dbReference>
<dbReference type="InterPro" id="IPR000182">
    <property type="entry name" value="GNAT_dom"/>
</dbReference>
<dbReference type="InterPro" id="IPR003781">
    <property type="entry name" value="CoA-bd"/>
</dbReference>
<dbReference type="Pfam" id="PF00583">
    <property type="entry name" value="Acetyltransf_1"/>
    <property type="match status" value="1"/>
</dbReference>
<evidence type="ECO:0000313" key="5">
    <source>
        <dbReference type="Proteomes" id="UP000578112"/>
    </source>
</evidence>
<evidence type="ECO:0000259" key="2">
    <source>
        <dbReference type="PROSITE" id="PS50975"/>
    </source>
</evidence>
<evidence type="ECO:0000259" key="3">
    <source>
        <dbReference type="PROSITE" id="PS51186"/>
    </source>
</evidence>
<dbReference type="Pfam" id="PF13380">
    <property type="entry name" value="CoA_binding_2"/>
    <property type="match status" value="1"/>
</dbReference>
<dbReference type="Pfam" id="PF13607">
    <property type="entry name" value="Succ_CoA_lig"/>
    <property type="match status" value="1"/>
</dbReference>
<dbReference type="AlphaFoldDB" id="A0A7W7I256"/>
<dbReference type="RefSeq" id="WP_260415176.1">
    <property type="nucleotide sequence ID" value="NZ_JACHNH010000001.1"/>
</dbReference>
<dbReference type="SUPFAM" id="SSF52210">
    <property type="entry name" value="Succinyl-CoA synthetase domains"/>
    <property type="match status" value="2"/>
</dbReference>
<evidence type="ECO:0000256" key="1">
    <source>
        <dbReference type="PROSITE-ProRule" id="PRU00409"/>
    </source>
</evidence>
<dbReference type="GO" id="GO:0005524">
    <property type="term" value="F:ATP binding"/>
    <property type="evidence" value="ECO:0007669"/>
    <property type="project" value="UniProtKB-UniRule"/>
</dbReference>
<dbReference type="Gene3D" id="3.30.470.20">
    <property type="entry name" value="ATP-grasp fold, B domain"/>
    <property type="match status" value="1"/>
</dbReference>
<feature type="domain" description="ATP-grasp" evidence="2">
    <location>
        <begin position="715"/>
        <end position="930"/>
    </location>
</feature>
<dbReference type="PANTHER" id="PTHR42793:SF1">
    <property type="entry name" value="PEPTIDYL-LYSINE N-ACETYLTRANSFERASE PATZ"/>
    <property type="match status" value="1"/>
</dbReference>
<dbReference type="Proteomes" id="UP000578112">
    <property type="component" value="Unassembled WGS sequence"/>
</dbReference>
<dbReference type="InterPro" id="IPR016102">
    <property type="entry name" value="Succinyl-CoA_synth-like"/>
</dbReference>
<dbReference type="SUPFAM" id="SSF51735">
    <property type="entry name" value="NAD(P)-binding Rossmann-fold domains"/>
    <property type="match status" value="1"/>
</dbReference>
<dbReference type="SUPFAM" id="SSF55729">
    <property type="entry name" value="Acyl-CoA N-acyltransferases (Nat)"/>
    <property type="match status" value="1"/>
</dbReference>
<comment type="caution">
    <text evidence="4">The sequence shown here is derived from an EMBL/GenBank/DDBJ whole genome shotgun (WGS) entry which is preliminary data.</text>
</comment>
<dbReference type="Gene3D" id="3.40.50.261">
    <property type="entry name" value="Succinyl-CoA synthetase domains"/>
    <property type="match status" value="2"/>
</dbReference>